<evidence type="ECO:0000313" key="1">
    <source>
        <dbReference type="EMBL" id="KDQ54710.1"/>
    </source>
</evidence>
<accession>A0A067PLJ9</accession>
<name>A0A067PLJ9_9AGAM</name>
<dbReference type="HOGENOM" id="CLU_844842_0_0_1"/>
<keyword evidence="2" id="KW-1185">Reference proteome</keyword>
<dbReference type="SUPFAM" id="SSF56112">
    <property type="entry name" value="Protein kinase-like (PK-like)"/>
    <property type="match status" value="1"/>
</dbReference>
<proteinExistence type="predicted"/>
<dbReference type="Gene3D" id="1.10.510.10">
    <property type="entry name" value="Transferase(Phosphotransferase) domain 1"/>
    <property type="match status" value="1"/>
</dbReference>
<protein>
    <recommendedName>
        <fullName evidence="3">Protein kinase domain-containing protein</fullName>
    </recommendedName>
</protein>
<dbReference type="OrthoDB" id="2521594at2759"/>
<sequence>MSLHKLALAYRREYSIYVPPCLCKGPFPDLKYTTRRVIEEAHAISLRKRINPLLDVPVYGENPFSSIWSEYSEPDPSIHSLPPLTDLVPPLPRLEIAAEELTCLEVIRDDHEEAHVSSVFKVRYQGVSYILKVYRGSGDPDRTDRFRFDDGQYRYHHEKRAYEHLLHFGVCAKGFVPNCYGCFILPVSEDIPWLHSFLSDPEPPNAILLQYFEGASKLDVTNITVAIADQALYAMSHIHDARVLHCDAYPRNHLVLPDGRVVIIDFDGALTWPHPDVNRLDLVSEMSCCWDLYYTIMLPDRLIGLTPKQASLY</sequence>
<dbReference type="AlphaFoldDB" id="A0A067PLJ9"/>
<evidence type="ECO:0000313" key="2">
    <source>
        <dbReference type="Proteomes" id="UP000027265"/>
    </source>
</evidence>
<dbReference type="Proteomes" id="UP000027265">
    <property type="component" value="Unassembled WGS sequence"/>
</dbReference>
<dbReference type="STRING" id="933084.A0A067PLJ9"/>
<dbReference type="InParanoid" id="A0A067PLJ9"/>
<dbReference type="EMBL" id="KL197728">
    <property type="protein sequence ID" value="KDQ54710.1"/>
    <property type="molecule type" value="Genomic_DNA"/>
</dbReference>
<organism evidence="1 2">
    <name type="scientific">Jaapia argillacea MUCL 33604</name>
    <dbReference type="NCBI Taxonomy" id="933084"/>
    <lineage>
        <taxon>Eukaryota</taxon>
        <taxon>Fungi</taxon>
        <taxon>Dikarya</taxon>
        <taxon>Basidiomycota</taxon>
        <taxon>Agaricomycotina</taxon>
        <taxon>Agaricomycetes</taxon>
        <taxon>Agaricomycetidae</taxon>
        <taxon>Jaapiales</taxon>
        <taxon>Jaapiaceae</taxon>
        <taxon>Jaapia</taxon>
    </lineage>
</organism>
<gene>
    <name evidence="1" type="ORF">JAAARDRAFT_402160</name>
</gene>
<reference evidence="2" key="1">
    <citation type="journal article" date="2014" name="Proc. Natl. Acad. Sci. U.S.A.">
        <title>Extensive sampling of basidiomycete genomes demonstrates inadequacy of the white-rot/brown-rot paradigm for wood decay fungi.</title>
        <authorList>
            <person name="Riley R."/>
            <person name="Salamov A.A."/>
            <person name="Brown D.W."/>
            <person name="Nagy L.G."/>
            <person name="Floudas D."/>
            <person name="Held B.W."/>
            <person name="Levasseur A."/>
            <person name="Lombard V."/>
            <person name="Morin E."/>
            <person name="Otillar R."/>
            <person name="Lindquist E.A."/>
            <person name="Sun H."/>
            <person name="LaButti K.M."/>
            <person name="Schmutz J."/>
            <person name="Jabbour D."/>
            <person name="Luo H."/>
            <person name="Baker S.E."/>
            <person name="Pisabarro A.G."/>
            <person name="Walton J.D."/>
            <person name="Blanchette R.A."/>
            <person name="Henrissat B."/>
            <person name="Martin F."/>
            <person name="Cullen D."/>
            <person name="Hibbett D.S."/>
            <person name="Grigoriev I.V."/>
        </authorList>
    </citation>
    <scope>NUCLEOTIDE SEQUENCE [LARGE SCALE GENOMIC DNA]</scope>
    <source>
        <strain evidence="2">MUCL 33604</strain>
    </source>
</reference>
<evidence type="ECO:0008006" key="3">
    <source>
        <dbReference type="Google" id="ProtNLM"/>
    </source>
</evidence>
<dbReference type="InterPro" id="IPR011009">
    <property type="entry name" value="Kinase-like_dom_sf"/>
</dbReference>